<sequence>MSRRRRARPWAPYRDENTQPVSPTPQLFRYDALDTRNPNAIRLVRVKGALGYSALSYVWGRPGRHHHIRLNGQVFRVGKNLWDFLYVARRHLTNSAIWIDAICIAQDDFNEKNHQVQMMSTIYSRAKKVHVWLGSRWSFAGQALELIQENADLTDEDIIRACMGNLEFWEGFKEIHRSDYWHRAWILQEFVLARRCILMANEHSADFKAFQKMITRIDRILDKVRPGSSLSSIAKSFYYTITLGGRDLWSMRELFPKDRRMNWFAFGFDHVDDGTQWVQPKACSDVRDRIFAILAFTTHGSSFKVDYRLNPFELLLESLWLEQPGDVWVHEAEKATCMTAYLLNITPLSIMMYSDRRRQMLRDPCSGKYVEIPGDVELLHLRSASSDLDSRRWLKVAAPGREDSSTLWHPWDVSGMRGVWRLDDLIGIPRKAHKRFALSFYHQVDAILVDAILVIAVSFDRSRPTEPASLDRNTILVNDDLTDDEFLDQRPKGCRAVGIYSATCTPKPMRVYYALLEIPVEGPKTRLSVRTATTVGSMRSRGSR</sequence>
<evidence type="ECO:0000313" key="4">
    <source>
        <dbReference type="Proteomes" id="UP001345827"/>
    </source>
</evidence>
<evidence type="ECO:0000259" key="2">
    <source>
        <dbReference type="Pfam" id="PF06985"/>
    </source>
</evidence>
<protein>
    <recommendedName>
        <fullName evidence="2">Heterokaryon incompatibility domain-containing protein</fullName>
    </recommendedName>
</protein>
<dbReference type="AlphaFoldDB" id="A0AAV9QDB4"/>
<dbReference type="InterPro" id="IPR052895">
    <property type="entry name" value="HetReg/Transcr_Mod"/>
</dbReference>
<feature type="region of interest" description="Disordered" evidence="1">
    <location>
        <begin position="1"/>
        <end position="24"/>
    </location>
</feature>
<feature type="domain" description="Heterokaryon incompatibility" evidence="2">
    <location>
        <begin position="52"/>
        <end position="189"/>
    </location>
</feature>
<keyword evidence="4" id="KW-1185">Reference proteome</keyword>
<dbReference type="EMBL" id="JAXLQG010000004">
    <property type="protein sequence ID" value="KAK5541152.1"/>
    <property type="molecule type" value="Genomic_DNA"/>
</dbReference>
<gene>
    <name evidence="3" type="ORF">LTR25_002929</name>
</gene>
<dbReference type="Proteomes" id="UP001345827">
    <property type="component" value="Unassembled WGS sequence"/>
</dbReference>
<dbReference type="PANTHER" id="PTHR24148:SF73">
    <property type="entry name" value="HET DOMAIN PROTEIN (AFU_ORTHOLOGUE AFUA_8G01020)"/>
    <property type="match status" value="1"/>
</dbReference>
<dbReference type="InterPro" id="IPR010730">
    <property type="entry name" value="HET"/>
</dbReference>
<evidence type="ECO:0000313" key="3">
    <source>
        <dbReference type="EMBL" id="KAK5541152.1"/>
    </source>
</evidence>
<comment type="caution">
    <text evidence="3">The sequence shown here is derived from an EMBL/GenBank/DDBJ whole genome shotgun (WGS) entry which is preliminary data.</text>
</comment>
<dbReference type="Pfam" id="PF06985">
    <property type="entry name" value="HET"/>
    <property type="match status" value="1"/>
</dbReference>
<accession>A0AAV9QDB4</accession>
<proteinExistence type="predicted"/>
<dbReference type="PANTHER" id="PTHR24148">
    <property type="entry name" value="ANKYRIN REPEAT DOMAIN-CONTAINING PROTEIN 39 HOMOLOG-RELATED"/>
    <property type="match status" value="1"/>
</dbReference>
<reference evidence="3 4" key="1">
    <citation type="submission" date="2023-06" db="EMBL/GenBank/DDBJ databases">
        <title>Black Yeasts Isolated from many extreme environments.</title>
        <authorList>
            <person name="Coleine C."/>
            <person name="Stajich J.E."/>
            <person name="Selbmann L."/>
        </authorList>
    </citation>
    <scope>NUCLEOTIDE SEQUENCE [LARGE SCALE GENOMIC DNA]</scope>
    <source>
        <strain evidence="3 4">CCFEE 5887</strain>
    </source>
</reference>
<organism evidence="3 4">
    <name type="scientific">Vermiconidia calcicola</name>
    <dbReference type="NCBI Taxonomy" id="1690605"/>
    <lineage>
        <taxon>Eukaryota</taxon>
        <taxon>Fungi</taxon>
        <taxon>Dikarya</taxon>
        <taxon>Ascomycota</taxon>
        <taxon>Pezizomycotina</taxon>
        <taxon>Dothideomycetes</taxon>
        <taxon>Dothideomycetidae</taxon>
        <taxon>Mycosphaerellales</taxon>
        <taxon>Extremaceae</taxon>
        <taxon>Vermiconidia</taxon>
    </lineage>
</organism>
<evidence type="ECO:0000256" key="1">
    <source>
        <dbReference type="SAM" id="MobiDB-lite"/>
    </source>
</evidence>
<name>A0AAV9QDB4_9PEZI</name>